<reference evidence="2 3" key="1">
    <citation type="submission" date="2019-02" db="EMBL/GenBank/DDBJ databases">
        <title>Sequencing the genomes of 1000 actinobacteria strains.</title>
        <authorList>
            <person name="Klenk H.-P."/>
        </authorList>
    </citation>
    <scope>NUCLEOTIDE SEQUENCE [LARGE SCALE GENOMIC DNA]</scope>
    <source>
        <strain evidence="2 3">DSM 45779</strain>
    </source>
</reference>
<dbReference type="EMBL" id="SHKL01000001">
    <property type="protein sequence ID" value="RZT83434.1"/>
    <property type="molecule type" value="Genomic_DNA"/>
</dbReference>
<keyword evidence="3" id="KW-1185">Reference proteome</keyword>
<accession>A0A4Q7UR35</accession>
<evidence type="ECO:0000256" key="1">
    <source>
        <dbReference type="SAM" id="Phobius"/>
    </source>
</evidence>
<keyword evidence="1" id="KW-1133">Transmembrane helix</keyword>
<keyword evidence="1" id="KW-0472">Membrane</keyword>
<dbReference type="OrthoDB" id="9839950at2"/>
<keyword evidence="1" id="KW-0812">Transmembrane</keyword>
<dbReference type="RefSeq" id="WP_130288189.1">
    <property type="nucleotide sequence ID" value="NZ_SHKL01000001.1"/>
</dbReference>
<feature type="transmembrane region" description="Helical" evidence="1">
    <location>
        <begin position="6"/>
        <end position="24"/>
    </location>
</feature>
<proteinExistence type="predicted"/>
<evidence type="ECO:0000313" key="2">
    <source>
        <dbReference type="EMBL" id="RZT83434.1"/>
    </source>
</evidence>
<dbReference type="AlphaFoldDB" id="A0A4Q7UR35"/>
<protein>
    <submittedName>
        <fullName evidence="2">Uncharacterized protein</fullName>
    </submittedName>
</protein>
<evidence type="ECO:0000313" key="3">
    <source>
        <dbReference type="Proteomes" id="UP000291591"/>
    </source>
</evidence>
<feature type="transmembrane region" description="Helical" evidence="1">
    <location>
        <begin position="36"/>
        <end position="58"/>
    </location>
</feature>
<gene>
    <name evidence="2" type="ORF">EV383_0239</name>
</gene>
<organism evidence="2 3">
    <name type="scientific">Pseudonocardia sediminis</name>
    <dbReference type="NCBI Taxonomy" id="1397368"/>
    <lineage>
        <taxon>Bacteria</taxon>
        <taxon>Bacillati</taxon>
        <taxon>Actinomycetota</taxon>
        <taxon>Actinomycetes</taxon>
        <taxon>Pseudonocardiales</taxon>
        <taxon>Pseudonocardiaceae</taxon>
        <taxon>Pseudonocardia</taxon>
    </lineage>
</organism>
<name>A0A4Q7UR35_PSEST</name>
<comment type="caution">
    <text evidence="2">The sequence shown here is derived from an EMBL/GenBank/DDBJ whole genome shotgun (WGS) entry which is preliminary data.</text>
</comment>
<dbReference type="Proteomes" id="UP000291591">
    <property type="component" value="Unassembled WGS sequence"/>
</dbReference>
<sequence>MDTSTILFLSALACGVLFAVCAVYSQMRDGVRLGSVRWTTPAVILGCCAAFGGLAYLLDSGVAEQTLYEIEAEGTGAQVPRPISFAIPVEHPGAMHSLMVAPKTDTDVTDAADVRVQLNDPAGRVLVDEPRTLDQRCPSDGRCEWDSYTKDFTPPGPGTYELVVTVLTPDVPIVHVWVGDELKTDGQRAPGY</sequence>